<reference evidence="3" key="2">
    <citation type="submission" date="2023-01" db="EMBL/GenBank/DDBJ databases">
        <authorList>
            <person name="Sun Q."/>
            <person name="Evtushenko L."/>
        </authorList>
    </citation>
    <scope>NUCLEOTIDE SEQUENCE</scope>
    <source>
        <strain evidence="3">VKM B-2935</strain>
    </source>
</reference>
<organism evidence="3 4">
    <name type="scientific">Pseudomonas turukhanskensis</name>
    <dbReference type="NCBI Taxonomy" id="1806536"/>
    <lineage>
        <taxon>Bacteria</taxon>
        <taxon>Pseudomonadati</taxon>
        <taxon>Pseudomonadota</taxon>
        <taxon>Gammaproteobacteria</taxon>
        <taxon>Pseudomonadales</taxon>
        <taxon>Pseudomonadaceae</taxon>
        <taxon>Pseudomonas</taxon>
    </lineage>
</organism>
<comment type="caution">
    <text evidence="3">The sequence shown here is derived from an EMBL/GenBank/DDBJ whole genome shotgun (WGS) entry which is preliminary data.</text>
</comment>
<evidence type="ECO:0000256" key="1">
    <source>
        <dbReference type="SAM" id="SignalP"/>
    </source>
</evidence>
<dbReference type="Proteomes" id="UP001143328">
    <property type="component" value="Unassembled WGS sequence"/>
</dbReference>
<dbReference type="InterPro" id="IPR016087">
    <property type="entry name" value="Chalcone_isomerase"/>
</dbReference>
<proteinExistence type="predicted"/>
<sequence>MSTAMRLTFALLFLLSSHALWASEPLQQAAFPAERDHLQLKTQTVLTYLWVDLYAAAFYTDAGVSPRDAVGQMRDQRLELYYLRAIDRNDVIKAAWATLERQQPPEKLHALRAEIEPMEANFKDIQPGDRYALNYSAEGGLVLELNGKQVYRNHNAEFARAYLGLWLARDGLSDDLREQLLATE</sequence>
<evidence type="ECO:0000313" key="4">
    <source>
        <dbReference type="Proteomes" id="UP001143328"/>
    </source>
</evidence>
<gene>
    <name evidence="3" type="ORF">GCM10017655_25220</name>
</gene>
<dbReference type="EMBL" id="BSFN01000006">
    <property type="protein sequence ID" value="GLK89460.1"/>
    <property type="molecule type" value="Genomic_DNA"/>
</dbReference>
<feature type="signal peptide" evidence="1">
    <location>
        <begin position="1"/>
        <end position="22"/>
    </location>
</feature>
<dbReference type="Gene3D" id="3.50.70.10">
    <property type="match status" value="1"/>
</dbReference>
<keyword evidence="4" id="KW-1185">Reference proteome</keyword>
<feature type="domain" description="Chalcone isomerase" evidence="2">
    <location>
        <begin position="31"/>
        <end position="181"/>
    </location>
</feature>
<name>A0A9W6K4P0_9PSED</name>
<protein>
    <recommendedName>
        <fullName evidence="2">Chalcone isomerase domain-containing protein</fullName>
    </recommendedName>
</protein>
<accession>A0A9W6K4P0</accession>
<feature type="chain" id="PRO_5040759859" description="Chalcone isomerase domain-containing protein" evidence="1">
    <location>
        <begin position="23"/>
        <end position="184"/>
    </location>
</feature>
<dbReference type="RefSeq" id="WP_271195654.1">
    <property type="nucleotide sequence ID" value="NZ_BSFN01000006.1"/>
</dbReference>
<dbReference type="InterPro" id="IPR016088">
    <property type="entry name" value="Chalcone_isomerase_3-sand"/>
</dbReference>
<evidence type="ECO:0000259" key="2">
    <source>
        <dbReference type="Pfam" id="PF16036"/>
    </source>
</evidence>
<keyword evidence="1" id="KW-0732">Signal</keyword>
<dbReference type="Pfam" id="PF16036">
    <property type="entry name" value="Chalcone_3"/>
    <property type="match status" value="1"/>
</dbReference>
<evidence type="ECO:0000313" key="3">
    <source>
        <dbReference type="EMBL" id="GLK89460.1"/>
    </source>
</evidence>
<dbReference type="AlphaFoldDB" id="A0A9W6K4P0"/>
<reference evidence="3" key="1">
    <citation type="journal article" date="2014" name="Int. J. Syst. Evol. Microbiol.">
        <title>Complete genome sequence of Corynebacterium casei LMG S-19264T (=DSM 44701T), isolated from a smear-ripened cheese.</title>
        <authorList>
            <consortium name="US DOE Joint Genome Institute (JGI-PGF)"/>
            <person name="Walter F."/>
            <person name="Albersmeier A."/>
            <person name="Kalinowski J."/>
            <person name="Ruckert C."/>
        </authorList>
    </citation>
    <scope>NUCLEOTIDE SEQUENCE</scope>
    <source>
        <strain evidence="3">VKM B-2935</strain>
    </source>
</reference>